<accession>A0AAW6T6E6</accession>
<dbReference type="RefSeq" id="WP_281488422.1">
    <property type="nucleotide sequence ID" value="NZ_JASATX010000002.1"/>
</dbReference>
<name>A0AAW6T6E6_9MICO</name>
<dbReference type="Proteomes" id="UP001321506">
    <property type="component" value="Unassembled WGS sequence"/>
</dbReference>
<proteinExistence type="predicted"/>
<comment type="caution">
    <text evidence="2">The sequence shown here is derived from an EMBL/GenBank/DDBJ whole genome shotgun (WGS) entry which is preliminary data.</text>
</comment>
<feature type="transmembrane region" description="Helical" evidence="1">
    <location>
        <begin position="201"/>
        <end position="222"/>
    </location>
</feature>
<reference evidence="2 3" key="1">
    <citation type="submission" date="2023-04" db="EMBL/GenBank/DDBJ databases">
        <title>Klugiella caeni sp. nov. isolated from the sludge of biochemical tank.</title>
        <authorList>
            <person name="Geng K."/>
        </authorList>
    </citation>
    <scope>NUCLEOTIDE SEQUENCE [LARGE SCALE GENOMIC DNA]</scope>
    <source>
        <strain evidence="2 3">YN-L-19</strain>
    </source>
</reference>
<keyword evidence="1" id="KW-0472">Membrane</keyword>
<feature type="transmembrane region" description="Helical" evidence="1">
    <location>
        <begin position="334"/>
        <end position="354"/>
    </location>
</feature>
<protein>
    <submittedName>
        <fullName evidence="2">DUF6350 family protein</fullName>
    </submittedName>
</protein>
<feature type="transmembrane region" description="Helical" evidence="1">
    <location>
        <begin position="81"/>
        <end position="102"/>
    </location>
</feature>
<keyword evidence="3" id="KW-1185">Reference proteome</keyword>
<feature type="transmembrane region" description="Helical" evidence="1">
    <location>
        <begin position="7"/>
        <end position="35"/>
    </location>
</feature>
<keyword evidence="1" id="KW-1133">Transmembrane helix</keyword>
<dbReference type="EMBL" id="JASATX010000002">
    <property type="protein sequence ID" value="MDI2098641.1"/>
    <property type="molecule type" value="Genomic_DNA"/>
</dbReference>
<dbReference type="AlphaFoldDB" id="A0AAW6T6E6"/>
<feature type="transmembrane region" description="Helical" evidence="1">
    <location>
        <begin position="242"/>
        <end position="264"/>
    </location>
</feature>
<dbReference type="Pfam" id="PF19877">
    <property type="entry name" value="DUF6350"/>
    <property type="match status" value="1"/>
</dbReference>
<feature type="transmembrane region" description="Helical" evidence="1">
    <location>
        <begin position="114"/>
        <end position="133"/>
    </location>
</feature>
<gene>
    <name evidence="2" type="ORF">QF206_06645</name>
</gene>
<feature type="transmembrane region" description="Helical" evidence="1">
    <location>
        <begin position="302"/>
        <end position="322"/>
    </location>
</feature>
<evidence type="ECO:0000256" key="1">
    <source>
        <dbReference type="SAM" id="Phobius"/>
    </source>
</evidence>
<feature type="transmembrane region" description="Helical" evidence="1">
    <location>
        <begin position="145"/>
        <end position="162"/>
    </location>
</feature>
<evidence type="ECO:0000313" key="3">
    <source>
        <dbReference type="Proteomes" id="UP001321506"/>
    </source>
</evidence>
<organism evidence="2 3">
    <name type="scientific">Ruicaihuangia caeni</name>
    <dbReference type="NCBI Taxonomy" id="3042517"/>
    <lineage>
        <taxon>Bacteria</taxon>
        <taxon>Bacillati</taxon>
        <taxon>Actinomycetota</taxon>
        <taxon>Actinomycetes</taxon>
        <taxon>Micrococcales</taxon>
        <taxon>Microbacteriaceae</taxon>
        <taxon>Ruicaihuangia</taxon>
    </lineage>
</organism>
<sequence length="410" mass="42021">MNRRFTMLLAAFETAVVVAVGVAIPLAVTTVLWGFHFQLALGWDVFWRAAVDLWLVGHGVDVLVRVDPELAASMGIAEGDAAFVVTIAALGFALLTVLLALRTGRRIAETPHRFIGESVALGTFALLSLLLTVSADFPAVSPSLWQGPLLPTVVFAIGLFIGSTRERLRNPAEQHGSSIRDWIDDWPPTVRDVAASALRTGAAAAAIVVGVAAVALGVQIVTHYAEIIRLYEAGQTGMLGGAVVTFAQLALLPNFVIWTAAWFIGPGFAIGAGSSVGPLGTALGPLPTVPVLGALPTGELEWGVLGLQVPVVAGFLAGALTVVTSRDRAPLMHLAGGAGAGIVAGLSLGLLAWASAGSAGPGRLATVGPDPLAVALWAALEIGVAAALGSLATGFARDRRRMSSEAVPLG</sequence>
<evidence type="ECO:0000313" key="2">
    <source>
        <dbReference type="EMBL" id="MDI2098641.1"/>
    </source>
</evidence>
<feature type="transmembrane region" description="Helical" evidence="1">
    <location>
        <begin position="374"/>
        <end position="396"/>
    </location>
</feature>
<keyword evidence="1" id="KW-0812">Transmembrane</keyword>
<dbReference type="InterPro" id="IPR045931">
    <property type="entry name" value="DUF6350"/>
</dbReference>